<dbReference type="PANTHER" id="PTHR30055:SF234">
    <property type="entry name" value="HTH-TYPE TRANSCRIPTIONAL REGULATOR BETI"/>
    <property type="match status" value="1"/>
</dbReference>
<evidence type="ECO:0000313" key="6">
    <source>
        <dbReference type="EMBL" id="MFC5220424.1"/>
    </source>
</evidence>
<evidence type="ECO:0000256" key="3">
    <source>
        <dbReference type="ARBA" id="ARBA00023163"/>
    </source>
</evidence>
<dbReference type="EMBL" id="JBHSKM010000048">
    <property type="protein sequence ID" value="MFC5220424.1"/>
    <property type="molecule type" value="Genomic_DNA"/>
</dbReference>
<accession>A0ABW0CXJ7</accession>
<dbReference type="InterPro" id="IPR009057">
    <property type="entry name" value="Homeodomain-like_sf"/>
</dbReference>
<dbReference type="RefSeq" id="WP_380865159.1">
    <property type="nucleotide sequence ID" value="NZ_JBHSKM010000048.1"/>
</dbReference>
<reference evidence="7" key="1">
    <citation type="journal article" date="2019" name="Int. J. Syst. Evol. Microbiol.">
        <title>The Global Catalogue of Microorganisms (GCM) 10K type strain sequencing project: providing services to taxonomists for standard genome sequencing and annotation.</title>
        <authorList>
            <consortium name="The Broad Institute Genomics Platform"/>
            <consortium name="The Broad Institute Genome Sequencing Center for Infectious Disease"/>
            <person name="Wu L."/>
            <person name="Ma J."/>
        </authorList>
    </citation>
    <scope>NUCLEOTIDE SEQUENCE [LARGE SCALE GENOMIC DNA]</scope>
    <source>
        <strain evidence="7">KCTC 42586</strain>
    </source>
</reference>
<gene>
    <name evidence="6" type="ORF">ACFPQ9_42115</name>
</gene>
<protein>
    <submittedName>
        <fullName evidence="6">TetR/AcrR family transcriptional regulator</fullName>
    </submittedName>
</protein>
<evidence type="ECO:0000256" key="1">
    <source>
        <dbReference type="ARBA" id="ARBA00023015"/>
    </source>
</evidence>
<feature type="domain" description="HTH tetR-type" evidence="5">
    <location>
        <begin position="10"/>
        <end position="70"/>
    </location>
</feature>
<evidence type="ECO:0000256" key="4">
    <source>
        <dbReference type="PROSITE-ProRule" id="PRU00335"/>
    </source>
</evidence>
<evidence type="ECO:0000259" key="5">
    <source>
        <dbReference type="PROSITE" id="PS50977"/>
    </source>
</evidence>
<name>A0ABW0CXJ7_STRCD</name>
<feature type="DNA-binding region" description="H-T-H motif" evidence="4">
    <location>
        <begin position="33"/>
        <end position="52"/>
    </location>
</feature>
<evidence type="ECO:0000256" key="2">
    <source>
        <dbReference type="ARBA" id="ARBA00023125"/>
    </source>
</evidence>
<dbReference type="Gene3D" id="1.10.357.10">
    <property type="entry name" value="Tetracycline Repressor, domain 2"/>
    <property type="match status" value="1"/>
</dbReference>
<evidence type="ECO:0000313" key="7">
    <source>
        <dbReference type="Proteomes" id="UP001596263"/>
    </source>
</evidence>
<comment type="caution">
    <text evidence="6">The sequence shown here is derived from an EMBL/GenBank/DDBJ whole genome shotgun (WGS) entry which is preliminary data.</text>
</comment>
<organism evidence="6 7">
    <name type="scientific">Streptomyces coerulescens</name>
    <dbReference type="NCBI Taxonomy" id="29304"/>
    <lineage>
        <taxon>Bacteria</taxon>
        <taxon>Bacillati</taxon>
        <taxon>Actinomycetota</taxon>
        <taxon>Actinomycetes</taxon>
        <taxon>Kitasatosporales</taxon>
        <taxon>Streptomycetaceae</taxon>
        <taxon>Streptomyces</taxon>
    </lineage>
</organism>
<dbReference type="InterPro" id="IPR001647">
    <property type="entry name" value="HTH_TetR"/>
</dbReference>
<dbReference type="Proteomes" id="UP001596263">
    <property type="component" value="Unassembled WGS sequence"/>
</dbReference>
<keyword evidence="1" id="KW-0805">Transcription regulation</keyword>
<dbReference type="PANTHER" id="PTHR30055">
    <property type="entry name" value="HTH-TYPE TRANSCRIPTIONAL REGULATOR RUTR"/>
    <property type="match status" value="1"/>
</dbReference>
<keyword evidence="3" id="KW-0804">Transcription</keyword>
<proteinExistence type="predicted"/>
<dbReference type="PRINTS" id="PR00455">
    <property type="entry name" value="HTHTETR"/>
</dbReference>
<sequence>MARIAGSTAGVTRQRILDAASVLFAEHGYAGTSMRDLAQHLGMTSAALYYHFPAKEELLSALVGPVVDALDQFADQAEDAEFNQEKLVRGIIAALENSGRTLQAIATEPAALRILVDRHDLGRRLARLERLIAGTDDPEMMLRCRCALGAIRIGVMSIRARVPRPGASADTTREPGLTPSPPRLTYVERELLVSIALAVLSAPAPSDGRTE</sequence>
<dbReference type="SUPFAM" id="SSF46689">
    <property type="entry name" value="Homeodomain-like"/>
    <property type="match status" value="1"/>
</dbReference>
<keyword evidence="7" id="KW-1185">Reference proteome</keyword>
<dbReference type="Pfam" id="PF00440">
    <property type="entry name" value="TetR_N"/>
    <property type="match status" value="1"/>
</dbReference>
<keyword evidence="2 4" id="KW-0238">DNA-binding</keyword>
<dbReference type="InterPro" id="IPR050109">
    <property type="entry name" value="HTH-type_TetR-like_transc_reg"/>
</dbReference>
<dbReference type="PROSITE" id="PS50977">
    <property type="entry name" value="HTH_TETR_2"/>
    <property type="match status" value="1"/>
</dbReference>